<evidence type="ECO:0000256" key="4">
    <source>
        <dbReference type="HAMAP-Rule" id="MF_00213"/>
    </source>
</evidence>
<evidence type="ECO:0000256" key="2">
    <source>
        <dbReference type="ARBA" id="ARBA00022723"/>
    </source>
</evidence>
<feature type="binding site" evidence="4">
    <location>
        <position position="2"/>
    </location>
    <ligand>
        <name>Ni(2+)</name>
        <dbReference type="ChEBI" id="CHEBI:49786"/>
    </ligand>
</feature>
<comment type="caution">
    <text evidence="5">The sequence shown here is derived from an EMBL/GenBank/DDBJ whole genome shotgun (WGS) entry which is preliminary data.</text>
</comment>
<dbReference type="EMBL" id="QKQS01000023">
    <property type="protein sequence ID" value="PZA11611.1"/>
    <property type="molecule type" value="Genomic_DNA"/>
</dbReference>
<comment type="similarity">
    <text evidence="4">Belongs to the HypA/HybF family.</text>
</comment>
<dbReference type="HAMAP" id="MF_00213">
    <property type="entry name" value="HypA_HybF"/>
    <property type="match status" value="1"/>
</dbReference>
<dbReference type="FunFam" id="3.30.2320.80:FF:000001">
    <property type="entry name" value="Hydrogenase maturation factor HypA"/>
    <property type="match status" value="1"/>
</dbReference>
<dbReference type="PANTHER" id="PTHR34535:SF3">
    <property type="entry name" value="HYDROGENASE MATURATION FACTOR HYPA"/>
    <property type="match status" value="1"/>
</dbReference>
<dbReference type="NCBIfam" id="TIGR00100">
    <property type="entry name" value="hypA"/>
    <property type="match status" value="1"/>
</dbReference>
<feature type="binding site" evidence="4">
    <location>
        <position position="73"/>
    </location>
    <ligand>
        <name>Zn(2+)</name>
        <dbReference type="ChEBI" id="CHEBI:29105"/>
    </ligand>
</feature>
<sequence>MHEMSLCEGLIEIIEREAKAQNFSRVRTVWVEIGALSHVEPEAMRFCFSAVAHAGIAAEARFEVVTVPGEAWCMSCAKTVPLTQRAEPCPDCGGYQLQVTAGDELRIKELEVD</sequence>
<dbReference type="RefSeq" id="WP_110787698.1">
    <property type="nucleotide sequence ID" value="NZ_QKQS01000023.1"/>
</dbReference>
<evidence type="ECO:0000256" key="1">
    <source>
        <dbReference type="ARBA" id="ARBA00022596"/>
    </source>
</evidence>
<dbReference type="GO" id="GO:0016530">
    <property type="term" value="F:metallochaperone activity"/>
    <property type="evidence" value="ECO:0007669"/>
    <property type="project" value="UniProtKB-ARBA"/>
</dbReference>
<keyword evidence="1 4" id="KW-0533">Nickel</keyword>
<proteinExistence type="inferred from homology"/>
<dbReference type="InterPro" id="IPR000688">
    <property type="entry name" value="HypA/HybF"/>
</dbReference>
<dbReference type="Proteomes" id="UP000248134">
    <property type="component" value="Unassembled WGS sequence"/>
</dbReference>
<evidence type="ECO:0000313" key="6">
    <source>
        <dbReference type="Proteomes" id="UP000248134"/>
    </source>
</evidence>
<accession>A0A323UGN5</accession>
<dbReference type="AlphaFoldDB" id="A0A323UGN5"/>
<protein>
    <recommendedName>
        <fullName evidence="4">Hydrogenase maturation factor HypA</fullName>
    </recommendedName>
</protein>
<feature type="binding site" evidence="4">
    <location>
        <position position="89"/>
    </location>
    <ligand>
        <name>Zn(2+)</name>
        <dbReference type="ChEBI" id="CHEBI:29105"/>
    </ligand>
</feature>
<dbReference type="PIRSF" id="PIRSF004761">
    <property type="entry name" value="Hydrgn_mat_HypA"/>
    <property type="match status" value="1"/>
</dbReference>
<organism evidence="5 6">
    <name type="scientific">Rhodopseudomonas palustris</name>
    <dbReference type="NCBI Taxonomy" id="1076"/>
    <lineage>
        <taxon>Bacteria</taxon>
        <taxon>Pseudomonadati</taxon>
        <taxon>Pseudomonadota</taxon>
        <taxon>Alphaproteobacteria</taxon>
        <taxon>Hyphomicrobiales</taxon>
        <taxon>Nitrobacteraceae</taxon>
        <taxon>Rhodopseudomonas</taxon>
    </lineage>
</organism>
<dbReference type="GO" id="GO:0008270">
    <property type="term" value="F:zinc ion binding"/>
    <property type="evidence" value="ECO:0007669"/>
    <property type="project" value="UniProtKB-UniRule"/>
</dbReference>
<dbReference type="PANTHER" id="PTHR34535">
    <property type="entry name" value="HYDROGENASE MATURATION FACTOR HYPA"/>
    <property type="match status" value="1"/>
</dbReference>
<dbReference type="GO" id="GO:0016151">
    <property type="term" value="F:nickel cation binding"/>
    <property type="evidence" value="ECO:0007669"/>
    <property type="project" value="UniProtKB-UniRule"/>
</dbReference>
<gene>
    <name evidence="4 5" type="primary">hypA</name>
    <name evidence="5" type="ORF">DNX69_18330</name>
</gene>
<feature type="binding site" evidence="4">
    <location>
        <position position="76"/>
    </location>
    <ligand>
        <name>Zn(2+)</name>
        <dbReference type="ChEBI" id="CHEBI:29105"/>
    </ligand>
</feature>
<keyword evidence="3 4" id="KW-0862">Zinc</keyword>
<reference evidence="5 6" key="1">
    <citation type="submission" date="2018-06" db="EMBL/GenBank/DDBJ databases">
        <title>Draft Whole-Genome Sequence of the purple photosynthetic bacterium Rhodospeudomonas palustris XCP.</title>
        <authorList>
            <person name="Rayyan A."/>
            <person name="Meyer T.E."/>
            <person name="Kyndt J.A."/>
        </authorList>
    </citation>
    <scope>NUCLEOTIDE SEQUENCE [LARGE SCALE GENOMIC DNA]</scope>
    <source>
        <strain evidence="5 6">XCP</strain>
    </source>
</reference>
<keyword evidence="2 4" id="KW-0479">Metal-binding</keyword>
<evidence type="ECO:0000256" key="3">
    <source>
        <dbReference type="ARBA" id="ARBA00022833"/>
    </source>
</evidence>
<dbReference type="GO" id="GO:0051604">
    <property type="term" value="P:protein maturation"/>
    <property type="evidence" value="ECO:0007669"/>
    <property type="project" value="InterPro"/>
</dbReference>
<dbReference type="Pfam" id="PF01155">
    <property type="entry name" value="HypA"/>
    <property type="match status" value="1"/>
</dbReference>
<comment type="function">
    <text evidence="4">Involved in the maturation of [NiFe] hydrogenases. Required for nickel insertion into the metal center of the hydrogenase.</text>
</comment>
<evidence type="ECO:0000313" key="5">
    <source>
        <dbReference type="EMBL" id="PZA11611.1"/>
    </source>
</evidence>
<name>A0A323UGN5_RHOPL</name>
<feature type="binding site" evidence="4">
    <location>
        <position position="92"/>
    </location>
    <ligand>
        <name>Zn(2+)</name>
        <dbReference type="ChEBI" id="CHEBI:29105"/>
    </ligand>
</feature>
<dbReference type="OrthoDB" id="288014at2"/>
<dbReference type="Gene3D" id="3.30.2320.80">
    <property type="match status" value="1"/>
</dbReference>
<dbReference type="NCBIfam" id="NF009046">
    <property type="entry name" value="PRK12380.1"/>
    <property type="match status" value="1"/>
</dbReference>